<dbReference type="PROSITE" id="PS51379">
    <property type="entry name" value="4FE4S_FER_2"/>
    <property type="match status" value="1"/>
</dbReference>
<evidence type="ECO:0000313" key="3">
    <source>
        <dbReference type="EMBL" id="VDN00617.1"/>
    </source>
</evidence>
<dbReference type="STRING" id="42157.A0A182EYC8"/>
<dbReference type="EMBL" id="UYRW01013940">
    <property type="protein sequence ID" value="VDN00617.1"/>
    <property type="molecule type" value="Genomic_DNA"/>
</dbReference>
<accession>A0A182EYC8</accession>
<name>A0A182EYC8_ONCOC</name>
<proteinExistence type="predicted"/>
<dbReference type="AlphaFoldDB" id="A0A182EYC8"/>
<reference evidence="5" key="1">
    <citation type="submission" date="2016-06" db="UniProtKB">
        <authorList>
            <consortium name="WormBaseParasite"/>
        </authorList>
    </citation>
    <scope>IDENTIFICATION</scope>
</reference>
<protein>
    <submittedName>
        <fullName evidence="5">4Fe-4S ferredoxin-type domain-containing protein</fullName>
    </submittedName>
</protein>
<dbReference type="WBParaSite" id="nOo.2.0.1.t13184-RA">
    <property type="protein sequence ID" value="nOo.2.0.1.t13184-RA"/>
    <property type="gene ID" value="nOo.2.0.1.g13184"/>
</dbReference>
<organism evidence="5">
    <name type="scientific">Onchocerca ochengi</name>
    <name type="common">Filarial nematode worm</name>
    <dbReference type="NCBI Taxonomy" id="42157"/>
    <lineage>
        <taxon>Eukaryota</taxon>
        <taxon>Metazoa</taxon>
        <taxon>Ecdysozoa</taxon>
        <taxon>Nematoda</taxon>
        <taxon>Chromadorea</taxon>
        <taxon>Rhabditida</taxon>
        <taxon>Spirurina</taxon>
        <taxon>Spiruromorpha</taxon>
        <taxon>Filarioidea</taxon>
        <taxon>Onchocercidae</taxon>
        <taxon>Onchocerca</taxon>
    </lineage>
</organism>
<sequence length="95" mass="10073">STSKSLWHDIILIRSNGRIKRQGYGETLMLNPGEAEGQCGSCVELRCPSGAPGPPGMNGEDGANGEPGRPGKPGLDGLDVPLEPEPSSPWYIFRL</sequence>
<dbReference type="OrthoDB" id="5985978at2759"/>
<dbReference type="InterPro" id="IPR017896">
    <property type="entry name" value="4Fe4S_Fe-S-bd"/>
</dbReference>
<evidence type="ECO:0000259" key="2">
    <source>
        <dbReference type="PROSITE" id="PS51379"/>
    </source>
</evidence>
<gene>
    <name evidence="3" type="ORF">NOO_LOCUS13184</name>
</gene>
<reference evidence="3 4" key="2">
    <citation type="submission" date="2018-08" db="EMBL/GenBank/DDBJ databases">
        <authorList>
            <person name="Laetsch R D."/>
            <person name="Stevens L."/>
            <person name="Kumar S."/>
            <person name="Blaxter L. M."/>
        </authorList>
    </citation>
    <scope>NUCLEOTIDE SEQUENCE [LARGE SCALE GENOMIC DNA]</scope>
</reference>
<feature type="region of interest" description="Disordered" evidence="1">
    <location>
        <begin position="48"/>
        <end position="95"/>
    </location>
</feature>
<feature type="domain" description="4Fe-4S ferredoxin-type" evidence="2">
    <location>
        <begin position="26"/>
        <end position="57"/>
    </location>
</feature>
<keyword evidence="4" id="KW-1185">Reference proteome</keyword>
<dbReference type="Proteomes" id="UP000271087">
    <property type="component" value="Unassembled WGS sequence"/>
</dbReference>
<evidence type="ECO:0000313" key="5">
    <source>
        <dbReference type="WBParaSite" id="nOo.2.0.1.t13184-RA"/>
    </source>
</evidence>
<evidence type="ECO:0000313" key="4">
    <source>
        <dbReference type="Proteomes" id="UP000271087"/>
    </source>
</evidence>
<evidence type="ECO:0000256" key="1">
    <source>
        <dbReference type="SAM" id="MobiDB-lite"/>
    </source>
</evidence>